<keyword evidence="5" id="KW-1185">Reference proteome</keyword>
<dbReference type="Proteomes" id="UP000037755">
    <property type="component" value="Unassembled WGS sequence"/>
</dbReference>
<gene>
    <name evidence="4" type="ORF">AM493_17155</name>
</gene>
<name>A0A0M9VJB5_9FLAO</name>
<dbReference type="PATRIC" id="fig|1202724.3.peg.3567"/>
<evidence type="ECO:0000313" key="4">
    <source>
        <dbReference type="EMBL" id="KOS07576.1"/>
    </source>
</evidence>
<organism evidence="4 5">
    <name type="scientific">Flavobacterium akiainvivens</name>
    <dbReference type="NCBI Taxonomy" id="1202724"/>
    <lineage>
        <taxon>Bacteria</taxon>
        <taxon>Pseudomonadati</taxon>
        <taxon>Bacteroidota</taxon>
        <taxon>Flavobacteriia</taxon>
        <taxon>Flavobacteriales</taxon>
        <taxon>Flavobacteriaceae</taxon>
        <taxon>Flavobacterium</taxon>
    </lineage>
</organism>
<dbReference type="OrthoDB" id="2582440at2"/>
<sequence>MNLKKLLLFLTSFCYSLSWSQQFFPGGVAGAETWYIVDYANLAQGQFPNLADPYIRLSSCTSSLGSEGLFNFNHSINTNLLCLTYNASLENTTSRNVFFVGEPKELNINYGHLTTNWRTDMSSIILPAWINRYRFDLANKGAYANNNSVAFNSVTKANINFYNWNVYQSDKRFKSYGLGGETAFNIGKSFTNTTVTPTLEGQSFMGNFPEFISYPFELTANQKNRVESYLALKYGITLAPNTPYRNAKNTVFWNAANYTKFGTRIFGIGRDNISGLNQLQSESVHNRNYLIASVRKLMDTNLEKQQIEQIANNNFIVFGDNGLADGLMAENEQHVRILHRKWLSQNTNEKAKDINIYFKFNLMTAINQAMTANSTLKLWMLHDKYTTNQTVSDFTSQYVEYYDAAGMDGLQYGFFEDVFFDTDDGFYDQFTFGVGPDMIVQLRFDNSCDTNRVRSTVVITGGRPSYKVNITSTNGYNENFVTNENTLNFEALAPSTYTVTVEDSVGNVAETEVEVVVPQINVNLGPDIVFNASQQQATLNAGQNVLDPTATYKWYKDGVLLDFYGPVLTVTEPGEYTVEVTSGNMMCQKRDTIIVGYNFAGSAYVSIGCEDDFGNITATVTGGVPPFTTVASGNTVTVSQVHSTTSGTITNLPPDVYTVTTTDSSGNVFQTSLEILDMLEGMDVDLEAQIPEFPICFPSTFYSNTSVPAYTCGGVIALDASVLVTNPNVIYEWYVNGNYQSNINGPLVELYNTPQQPSPDPSGFNEFQVLIYNLETGCYITETVAINRMYGIRDGGNNQPIGTRIANPQPAEAISAKVYPNPSDVNATFYYEITSSEVFSGTVYIYSPNGALLFEKGISGQSEYNIPLSLTTSGTYLAITKVGEKTLTNKIIIK</sequence>
<protein>
    <recommendedName>
        <fullName evidence="3">DUF8202 domain-containing protein</fullName>
    </recommendedName>
</protein>
<comment type="caution">
    <text evidence="4">The sequence shown here is derived from an EMBL/GenBank/DDBJ whole genome shotgun (WGS) entry which is preliminary data.</text>
</comment>
<dbReference type="AlphaFoldDB" id="A0A0M9VJB5"/>
<feature type="chain" id="PRO_5005839158" description="DUF8202 domain-containing protein" evidence="2">
    <location>
        <begin position="21"/>
        <end position="894"/>
    </location>
</feature>
<feature type="signal peptide" evidence="2">
    <location>
        <begin position="1"/>
        <end position="20"/>
    </location>
</feature>
<dbReference type="InterPro" id="IPR058515">
    <property type="entry name" value="DUF8202"/>
</dbReference>
<proteinExistence type="predicted"/>
<evidence type="ECO:0000256" key="1">
    <source>
        <dbReference type="ARBA" id="ARBA00022729"/>
    </source>
</evidence>
<evidence type="ECO:0000259" key="3">
    <source>
        <dbReference type="Pfam" id="PF26628"/>
    </source>
</evidence>
<evidence type="ECO:0000256" key="2">
    <source>
        <dbReference type="SAM" id="SignalP"/>
    </source>
</evidence>
<dbReference type="Pfam" id="PF26628">
    <property type="entry name" value="DUF8202"/>
    <property type="match status" value="1"/>
</dbReference>
<accession>A0A0M9VJB5</accession>
<reference evidence="4 5" key="1">
    <citation type="submission" date="2015-08" db="EMBL/GenBank/DDBJ databases">
        <title>Whole genome sequence of Flavobacterium akiainvivens IK-1T, from decaying Wikstroemia oahuensis, an endemic Hawaiian shrub.</title>
        <authorList>
            <person name="Wan X."/>
            <person name="Hou S."/>
            <person name="Saito J."/>
            <person name="Donachie S."/>
        </authorList>
    </citation>
    <scope>NUCLEOTIDE SEQUENCE [LARGE SCALE GENOMIC DNA]</scope>
    <source>
        <strain evidence="4 5">IK-1</strain>
    </source>
</reference>
<dbReference type="RefSeq" id="WP_054409285.1">
    <property type="nucleotide sequence ID" value="NZ_FOYA01000002.1"/>
</dbReference>
<dbReference type="InterPro" id="IPR026444">
    <property type="entry name" value="Secre_tail"/>
</dbReference>
<dbReference type="EMBL" id="LIYD01000005">
    <property type="protein sequence ID" value="KOS07576.1"/>
    <property type="molecule type" value="Genomic_DNA"/>
</dbReference>
<keyword evidence="1 2" id="KW-0732">Signal</keyword>
<dbReference type="NCBIfam" id="TIGR04183">
    <property type="entry name" value="Por_Secre_tail"/>
    <property type="match status" value="1"/>
</dbReference>
<feature type="domain" description="DUF8202" evidence="3">
    <location>
        <begin position="222"/>
        <end position="388"/>
    </location>
</feature>
<evidence type="ECO:0000313" key="5">
    <source>
        <dbReference type="Proteomes" id="UP000037755"/>
    </source>
</evidence>
<dbReference type="STRING" id="1202724.AM493_17155"/>